<dbReference type="GO" id="GO:0017000">
    <property type="term" value="P:antibiotic biosynthetic process"/>
    <property type="evidence" value="ECO:0007669"/>
    <property type="project" value="UniProtKB-KW"/>
</dbReference>
<evidence type="ECO:0000259" key="4">
    <source>
        <dbReference type="Pfam" id="PF02668"/>
    </source>
</evidence>
<evidence type="ECO:0000313" key="5">
    <source>
        <dbReference type="EMBL" id="MBM3226078.1"/>
    </source>
</evidence>
<evidence type="ECO:0000313" key="6">
    <source>
        <dbReference type="Proteomes" id="UP000712673"/>
    </source>
</evidence>
<accession>A0A938B5W5</accession>
<name>A0A938B5W5_UNCTE</name>
<dbReference type="AlphaFoldDB" id="A0A938B5W5"/>
<proteinExistence type="predicted"/>
<dbReference type="SUPFAM" id="SSF51197">
    <property type="entry name" value="Clavaminate synthase-like"/>
    <property type="match status" value="1"/>
</dbReference>
<comment type="cofactor">
    <cofactor evidence="1">
        <name>Fe(2+)</name>
        <dbReference type="ChEBI" id="CHEBI:29033"/>
    </cofactor>
</comment>
<dbReference type="InterPro" id="IPR050411">
    <property type="entry name" value="AlphaKG_dependent_hydroxylases"/>
</dbReference>
<protein>
    <submittedName>
        <fullName evidence="5">TauD/TfdA family dioxygenase</fullName>
    </submittedName>
</protein>
<comment type="caution">
    <text evidence="5">The sequence shown here is derived from an EMBL/GenBank/DDBJ whole genome shotgun (WGS) entry which is preliminary data.</text>
</comment>
<dbReference type="GO" id="GO:0016706">
    <property type="term" value="F:2-oxoglutarate-dependent dioxygenase activity"/>
    <property type="evidence" value="ECO:0007669"/>
    <property type="project" value="UniProtKB-ARBA"/>
</dbReference>
<organism evidence="5 6">
    <name type="scientific">Tectimicrobiota bacterium</name>
    <dbReference type="NCBI Taxonomy" id="2528274"/>
    <lineage>
        <taxon>Bacteria</taxon>
        <taxon>Pseudomonadati</taxon>
        <taxon>Nitrospinota/Tectimicrobiota group</taxon>
        <taxon>Candidatus Tectimicrobiota</taxon>
    </lineage>
</organism>
<evidence type="ECO:0000256" key="1">
    <source>
        <dbReference type="ARBA" id="ARBA00001954"/>
    </source>
</evidence>
<reference evidence="5" key="1">
    <citation type="submission" date="2019-03" db="EMBL/GenBank/DDBJ databases">
        <title>Lake Tanganyika Metagenome-Assembled Genomes (MAGs).</title>
        <authorList>
            <person name="Tran P."/>
        </authorList>
    </citation>
    <scope>NUCLEOTIDE SEQUENCE</scope>
    <source>
        <strain evidence="5">K_DeepCast_65m_m2_066</strain>
    </source>
</reference>
<dbReference type="PANTHER" id="PTHR10696:SF56">
    <property type="entry name" value="TAUD_TFDA-LIKE DOMAIN-CONTAINING PROTEIN"/>
    <property type="match status" value="1"/>
</dbReference>
<dbReference type="InterPro" id="IPR042098">
    <property type="entry name" value="TauD-like_sf"/>
</dbReference>
<dbReference type="EMBL" id="VGLS01000779">
    <property type="protein sequence ID" value="MBM3226078.1"/>
    <property type="molecule type" value="Genomic_DNA"/>
</dbReference>
<dbReference type="Proteomes" id="UP000712673">
    <property type="component" value="Unassembled WGS sequence"/>
</dbReference>
<evidence type="ECO:0000256" key="3">
    <source>
        <dbReference type="ARBA" id="ARBA00023194"/>
    </source>
</evidence>
<feature type="domain" description="TauD/TfdA-like" evidence="4">
    <location>
        <begin position="1"/>
        <end position="136"/>
    </location>
</feature>
<dbReference type="Pfam" id="PF02668">
    <property type="entry name" value="TauD"/>
    <property type="match status" value="1"/>
</dbReference>
<keyword evidence="2" id="KW-0560">Oxidoreductase</keyword>
<dbReference type="Gene3D" id="3.60.130.10">
    <property type="entry name" value="Clavaminate synthase-like"/>
    <property type="match status" value="1"/>
</dbReference>
<dbReference type="PANTHER" id="PTHR10696">
    <property type="entry name" value="GAMMA-BUTYROBETAINE HYDROXYLASE-RELATED"/>
    <property type="match status" value="1"/>
</dbReference>
<gene>
    <name evidence="5" type="ORF">FJZ47_20105</name>
</gene>
<evidence type="ECO:0000256" key="2">
    <source>
        <dbReference type="ARBA" id="ARBA00023002"/>
    </source>
</evidence>
<keyword evidence="3" id="KW-0045">Antibiotic biosynthesis</keyword>
<sequence length="152" mass="17707">VVSLFAVHNTMLRRYPDLLARLYQPFWWDRQAEHAADDRCVSRHPIFRYDDHTLMARYYEDYVHKGARLAGEELDAEGAAALAAMRSIVDDPDNWLEFRMEQGQLQYVNNRQFAHARTAFDDTAGVRSQRHMLRLWNRPEGSPALEGQGDTI</sequence>
<dbReference type="InterPro" id="IPR003819">
    <property type="entry name" value="TauD/TfdA-like"/>
</dbReference>
<keyword evidence="5" id="KW-0223">Dioxygenase</keyword>
<feature type="non-terminal residue" evidence="5">
    <location>
        <position position="1"/>
    </location>
</feature>